<dbReference type="STRING" id="29655.A0A0K9PD23"/>
<proteinExistence type="predicted"/>
<evidence type="ECO:0000256" key="1">
    <source>
        <dbReference type="SAM" id="MobiDB-lite"/>
    </source>
</evidence>
<feature type="region of interest" description="Disordered" evidence="1">
    <location>
        <begin position="457"/>
        <end position="481"/>
    </location>
</feature>
<evidence type="ECO:0000313" key="2">
    <source>
        <dbReference type="EMBL" id="KMZ66871.1"/>
    </source>
</evidence>
<dbReference type="PANTHER" id="PTHR31286:SF180">
    <property type="entry name" value="OS10G0362600 PROTEIN"/>
    <property type="match status" value="1"/>
</dbReference>
<reference evidence="3" key="1">
    <citation type="journal article" date="2016" name="Nature">
        <title>The genome of the seagrass Zostera marina reveals angiosperm adaptation to the sea.</title>
        <authorList>
            <person name="Olsen J.L."/>
            <person name="Rouze P."/>
            <person name="Verhelst B."/>
            <person name="Lin Y.-C."/>
            <person name="Bayer T."/>
            <person name="Collen J."/>
            <person name="Dattolo E."/>
            <person name="De Paoli E."/>
            <person name="Dittami S."/>
            <person name="Maumus F."/>
            <person name="Michel G."/>
            <person name="Kersting A."/>
            <person name="Lauritano C."/>
            <person name="Lohaus R."/>
            <person name="Toepel M."/>
            <person name="Tonon T."/>
            <person name="Vanneste K."/>
            <person name="Amirebrahimi M."/>
            <person name="Brakel J."/>
            <person name="Bostroem C."/>
            <person name="Chovatia M."/>
            <person name="Grimwood J."/>
            <person name="Jenkins J.W."/>
            <person name="Jueterbock A."/>
            <person name="Mraz A."/>
            <person name="Stam W.T."/>
            <person name="Tice H."/>
            <person name="Bornberg-Bauer E."/>
            <person name="Green P.J."/>
            <person name="Pearson G.A."/>
            <person name="Procaccini G."/>
            <person name="Duarte C.M."/>
            <person name="Schmutz J."/>
            <person name="Reusch T.B.H."/>
            <person name="Van de Peer Y."/>
        </authorList>
    </citation>
    <scope>NUCLEOTIDE SEQUENCE [LARGE SCALE GENOMIC DNA]</scope>
    <source>
        <strain evidence="3">cv. Finnish</strain>
    </source>
</reference>
<accession>A0A0K9PD23</accession>
<feature type="region of interest" description="Disordered" evidence="1">
    <location>
        <begin position="394"/>
        <end position="419"/>
    </location>
</feature>
<comment type="caution">
    <text evidence="2">The sequence shown here is derived from an EMBL/GenBank/DDBJ whole genome shotgun (WGS) entry which is preliminary data.</text>
</comment>
<evidence type="ECO:0000313" key="3">
    <source>
        <dbReference type="Proteomes" id="UP000036987"/>
    </source>
</evidence>
<name>A0A0K9PD23_ZOSMR</name>
<sequence length="557" mass="62642">MQLVENQRKLHLEKISTPLAGGGARSFASLLKPAPTLPEGVTTKLNYVEPTTRNGRRGAMIKQDLIKKIEEKFAGTLLIRRLTDEEIDPRYANNFVKYCWGVEGNMFNIQIRRSGVMLIQFRRWEDYIKVRQSGDTWMNGVYTIVRSWVEGRSIENEIITSLLVWIHLPEFPMHLWCPEVFSAIGSVLGTPVKADAHTTKGPNPNGLRLLITMKADGQFPLEVPIYMTGEDGNDTDDIIKIAYVKMPIVCIKCKGFGHTQEACRGLDSGYEKNKKFVPNKNFQVITGEDDQKVERLSGEDDQVEKKGEVESMNVDGTRKDNELEVEGEKEDGEITNEKVIKDNPKITLDKVVVKMRKLSKKSRKKKKLTKARKGIDLWKLTSQRIKRFIRDMASTKSGNQKEKQVQAGGDLIPGEGKNSVTYTNNETTCDADSMATTMGKIPHGGSLLTHATELIEEEEKDGAVEGVASTTRDSQRREQEEMEKLHTAQLNKSGSMSSRTVEDSILEVQGESSKENITDTPKYFFQTLAADLIKKGEQKDSRRINTNGLPRSSIGRN</sequence>
<feature type="region of interest" description="Disordered" evidence="1">
    <location>
        <begin position="535"/>
        <end position="557"/>
    </location>
</feature>
<gene>
    <name evidence="2" type="ORF">ZOSMA_286G00080</name>
</gene>
<keyword evidence="3" id="KW-1185">Reference proteome</keyword>
<dbReference type="PANTHER" id="PTHR31286">
    <property type="entry name" value="GLYCINE-RICH CELL WALL STRUCTURAL PROTEIN 1.8-LIKE"/>
    <property type="match status" value="1"/>
</dbReference>
<dbReference type="OMA" id="IANDMAH"/>
<dbReference type="Proteomes" id="UP000036987">
    <property type="component" value="Unassembled WGS sequence"/>
</dbReference>
<dbReference type="InterPro" id="IPR040256">
    <property type="entry name" value="At4g02000-like"/>
</dbReference>
<organism evidence="2 3">
    <name type="scientific">Zostera marina</name>
    <name type="common">Eelgrass</name>
    <dbReference type="NCBI Taxonomy" id="29655"/>
    <lineage>
        <taxon>Eukaryota</taxon>
        <taxon>Viridiplantae</taxon>
        <taxon>Streptophyta</taxon>
        <taxon>Embryophyta</taxon>
        <taxon>Tracheophyta</taxon>
        <taxon>Spermatophyta</taxon>
        <taxon>Magnoliopsida</taxon>
        <taxon>Liliopsida</taxon>
        <taxon>Zosteraceae</taxon>
        <taxon>Zostera</taxon>
    </lineage>
</organism>
<dbReference type="AlphaFoldDB" id="A0A0K9PD23"/>
<protein>
    <submittedName>
        <fullName evidence="2">Uncharacterized protein</fullName>
    </submittedName>
</protein>
<dbReference type="EMBL" id="LFYR01000951">
    <property type="protein sequence ID" value="KMZ66871.1"/>
    <property type="molecule type" value="Genomic_DNA"/>
</dbReference>
<feature type="compositionally biased region" description="Polar residues" evidence="1">
    <location>
        <begin position="544"/>
        <end position="557"/>
    </location>
</feature>
<dbReference type="OrthoDB" id="994333at2759"/>